<dbReference type="PROSITE" id="PS50067">
    <property type="entry name" value="KINESIN_MOTOR_2"/>
    <property type="match status" value="1"/>
</dbReference>
<evidence type="ECO:0000256" key="4">
    <source>
        <dbReference type="ARBA" id="ARBA00023054"/>
    </source>
</evidence>
<dbReference type="AlphaFoldDB" id="A0A7N0V4T2"/>
<feature type="binding site" evidence="8">
    <location>
        <begin position="133"/>
        <end position="140"/>
    </location>
    <ligand>
        <name>ATP</name>
        <dbReference type="ChEBI" id="CHEBI:30616"/>
    </ligand>
</feature>
<protein>
    <recommendedName>
        <fullName evidence="7">Kinesin-like protein KIN-10A</fullName>
    </recommendedName>
</protein>
<dbReference type="SUPFAM" id="SSF52540">
    <property type="entry name" value="P-loop containing nucleoside triphosphate hydrolases"/>
    <property type="match status" value="1"/>
</dbReference>
<evidence type="ECO:0000313" key="13">
    <source>
        <dbReference type="Proteomes" id="UP000594263"/>
    </source>
</evidence>
<dbReference type="PANTHER" id="PTHR24115:SF1019">
    <property type="entry name" value="KINESIN-LIKE PROTEIN KLP2"/>
    <property type="match status" value="1"/>
</dbReference>
<evidence type="ECO:0000256" key="6">
    <source>
        <dbReference type="ARBA" id="ARBA00061615"/>
    </source>
</evidence>
<dbReference type="GO" id="GO:0007018">
    <property type="term" value="P:microtubule-based movement"/>
    <property type="evidence" value="ECO:0007669"/>
    <property type="project" value="InterPro"/>
</dbReference>
<keyword evidence="13" id="KW-1185">Reference proteome</keyword>
<dbReference type="GO" id="GO:0005871">
    <property type="term" value="C:kinesin complex"/>
    <property type="evidence" value="ECO:0007669"/>
    <property type="project" value="TreeGrafter"/>
</dbReference>
<evidence type="ECO:0000256" key="10">
    <source>
        <dbReference type="SAM" id="MobiDB-lite"/>
    </source>
</evidence>
<evidence type="ECO:0000256" key="1">
    <source>
        <dbReference type="ARBA" id="ARBA00022701"/>
    </source>
</evidence>
<dbReference type="InterPro" id="IPR027417">
    <property type="entry name" value="P-loop_NTPase"/>
</dbReference>
<evidence type="ECO:0000313" key="12">
    <source>
        <dbReference type="EnsemblPlants" id="Kaladp0102s0032.1.v1.1"/>
    </source>
</evidence>
<keyword evidence="5 8" id="KW-0505">Motor protein</keyword>
<sequence length="889" mass="98773">MALTPGPPPPSSTKSNHHNYGTLVRTPQAKHRLNYTSRTPNPNATTAKEEHPVEVIGRIRDYPDRKEKPVSILQVNHESHSVRVRTDVGYRDFSLDGVSLSEEEDVGVFYKKFVESRINSVKLGEKCTVMMYGPTGSGKSYTMFGCADQPGIVYRSLKEILGDEDEEGGHCAASGNFVQVTVLEIYNEEIYDLLPNTGSGGIGFGWPKGGSASKVKLEVMGKKAKNATFISGNEAAKISKEIQKVEKRRIIKSTLCNERSSRSHCMIILDVPKVGGRLMLVDMAGSENIEQAGQAGFEAKMQTAKINQGNIALKRVVESIANGDSHVPFRDSKLTMLLQDSFEDDKSKILMILCASPDPKEIYKTISTLEYGAKAKCIVRGPHSPIKDKFGSEDASVILGSRLAAMDQFISKLQVENKIKEKERDEAHKELMKKEEEIATLRNKLEALEVKGIESVEEDVINSKVNERTRILKLELEKQIEECKKMTDQFVELERKRMEGTILQQQQEVEMLRRRLQEVELELNLAKGGSGRKSVEGSGFVKRLMASYANEDPGMVMSMELDTDDHEPVIHNQLHIDDVVLTGTESAFAAKYGDRVCLSTVFEEEAEEVECSNLSDEEVEKAVIEEKRVCSSNESSQTQVQQVSEPDSDSSRQLRIQNIFTLCGGYRELSQNNPNSKPPVEQDVLPVDLPAIEQPLEAAKPEKMITPVDPVKKQLRVSANEPSKENNCPFSSNCADEVEVYVKWEASKENAGKFITTLKLRKEASLADVRKLIEIHLGADNISFAFLVLGDPTGAPIPKEKETAMQVSQLPVCNNQLKGHLACLRPLNGARLPTCLPFTPLENKLPITPVACYKQQPDNFSPKLSENIVTTPFITTRKHKLPSAKNMAV</sequence>
<feature type="region of interest" description="Disordered" evidence="10">
    <location>
        <begin position="628"/>
        <end position="652"/>
    </location>
</feature>
<dbReference type="EnsemblPlants" id="Kaladp0102s0032.1.v1.1">
    <property type="protein sequence ID" value="Kaladp0102s0032.1.v1.1"/>
    <property type="gene ID" value="Kaladp0102s0032.v1.1"/>
</dbReference>
<dbReference type="Pfam" id="PF00225">
    <property type="entry name" value="Kinesin"/>
    <property type="match status" value="1"/>
</dbReference>
<feature type="domain" description="Kinesin motor" evidence="11">
    <location>
        <begin position="52"/>
        <end position="378"/>
    </location>
</feature>
<dbReference type="PRINTS" id="PR00380">
    <property type="entry name" value="KINESINHEAVY"/>
</dbReference>
<dbReference type="GO" id="GO:0003777">
    <property type="term" value="F:microtubule motor activity"/>
    <property type="evidence" value="ECO:0007669"/>
    <property type="project" value="InterPro"/>
</dbReference>
<evidence type="ECO:0000256" key="5">
    <source>
        <dbReference type="ARBA" id="ARBA00023175"/>
    </source>
</evidence>
<evidence type="ECO:0000256" key="3">
    <source>
        <dbReference type="ARBA" id="ARBA00022840"/>
    </source>
</evidence>
<evidence type="ECO:0000256" key="8">
    <source>
        <dbReference type="PROSITE-ProRule" id="PRU00283"/>
    </source>
</evidence>
<organism evidence="12 13">
    <name type="scientific">Kalanchoe fedtschenkoi</name>
    <name type="common">Lavender scallops</name>
    <name type="synonym">South American air plant</name>
    <dbReference type="NCBI Taxonomy" id="63787"/>
    <lineage>
        <taxon>Eukaryota</taxon>
        <taxon>Viridiplantae</taxon>
        <taxon>Streptophyta</taxon>
        <taxon>Embryophyta</taxon>
        <taxon>Tracheophyta</taxon>
        <taxon>Spermatophyta</taxon>
        <taxon>Magnoliopsida</taxon>
        <taxon>eudicotyledons</taxon>
        <taxon>Gunneridae</taxon>
        <taxon>Pentapetalae</taxon>
        <taxon>Saxifragales</taxon>
        <taxon>Crassulaceae</taxon>
        <taxon>Kalanchoe</taxon>
    </lineage>
</organism>
<dbReference type="InterPro" id="IPR001752">
    <property type="entry name" value="Kinesin_motor_dom"/>
</dbReference>
<proteinExistence type="inferred from homology"/>
<dbReference type="OMA" id="MDMSIDF"/>
<feature type="compositionally biased region" description="Pro residues" evidence="10">
    <location>
        <begin position="1"/>
        <end position="11"/>
    </location>
</feature>
<dbReference type="GO" id="GO:0005524">
    <property type="term" value="F:ATP binding"/>
    <property type="evidence" value="ECO:0007669"/>
    <property type="project" value="UniProtKB-UniRule"/>
</dbReference>
<dbReference type="PANTHER" id="PTHR24115">
    <property type="entry name" value="KINESIN-RELATED"/>
    <property type="match status" value="1"/>
</dbReference>
<name>A0A7N0V4T2_KALFE</name>
<dbReference type="GO" id="GO:0008017">
    <property type="term" value="F:microtubule binding"/>
    <property type="evidence" value="ECO:0007669"/>
    <property type="project" value="InterPro"/>
</dbReference>
<dbReference type="InterPro" id="IPR027640">
    <property type="entry name" value="Kinesin-like_fam"/>
</dbReference>
<keyword evidence="3 8" id="KW-0067">ATP-binding</keyword>
<evidence type="ECO:0000256" key="2">
    <source>
        <dbReference type="ARBA" id="ARBA00022741"/>
    </source>
</evidence>
<evidence type="ECO:0000256" key="9">
    <source>
        <dbReference type="SAM" id="Coils"/>
    </source>
</evidence>
<dbReference type="InterPro" id="IPR036961">
    <property type="entry name" value="Kinesin_motor_dom_sf"/>
</dbReference>
<dbReference type="GO" id="GO:0016887">
    <property type="term" value="F:ATP hydrolysis activity"/>
    <property type="evidence" value="ECO:0007669"/>
    <property type="project" value="TreeGrafter"/>
</dbReference>
<dbReference type="SMART" id="SM00129">
    <property type="entry name" value="KISc"/>
    <property type="match status" value="1"/>
</dbReference>
<dbReference type="FunFam" id="3.40.850.10:FF:000068">
    <property type="entry name" value="p-loop containing nucleoside triphosphate hydrolase superfamily protein"/>
    <property type="match status" value="1"/>
</dbReference>
<keyword evidence="4 9" id="KW-0175">Coiled coil</keyword>
<feature type="coiled-coil region" evidence="9">
    <location>
        <begin position="410"/>
        <end position="529"/>
    </location>
</feature>
<accession>A0A7N0V4T2</accession>
<keyword evidence="2 8" id="KW-0547">Nucleotide-binding</keyword>
<dbReference type="Gene3D" id="3.40.850.10">
    <property type="entry name" value="Kinesin motor domain"/>
    <property type="match status" value="1"/>
</dbReference>
<dbReference type="Gramene" id="Kaladp0102s0032.1.v1.1">
    <property type="protein sequence ID" value="Kaladp0102s0032.1.v1.1"/>
    <property type="gene ID" value="Kaladp0102s0032.v1.1"/>
</dbReference>
<reference evidence="12" key="1">
    <citation type="submission" date="2021-01" db="UniProtKB">
        <authorList>
            <consortium name="EnsemblPlants"/>
        </authorList>
    </citation>
    <scope>IDENTIFICATION</scope>
</reference>
<evidence type="ECO:0000259" key="11">
    <source>
        <dbReference type="PROSITE" id="PS50067"/>
    </source>
</evidence>
<feature type="region of interest" description="Disordered" evidence="10">
    <location>
        <begin position="1"/>
        <end position="49"/>
    </location>
</feature>
<evidence type="ECO:0000256" key="7">
    <source>
        <dbReference type="ARBA" id="ARBA00073419"/>
    </source>
</evidence>
<feature type="compositionally biased region" description="Polar residues" evidence="10">
    <location>
        <begin position="34"/>
        <end position="46"/>
    </location>
</feature>
<feature type="compositionally biased region" description="Low complexity" evidence="10">
    <location>
        <begin position="631"/>
        <end position="645"/>
    </location>
</feature>
<comment type="similarity">
    <text evidence="6">Belongs to the TRAFAC class myosin-kinesin ATPase superfamily. Kinesin family. KIN-10 subfamily.</text>
</comment>
<dbReference type="Proteomes" id="UP000594263">
    <property type="component" value="Unplaced"/>
</dbReference>
<keyword evidence="1" id="KW-0493">Microtubule</keyword>
<dbReference type="GO" id="GO:0005874">
    <property type="term" value="C:microtubule"/>
    <property type="evidence" value="ECO:0007669"/>
    <property type="project" value="UniProtKB-KW"/>
</dbReference>